<dbReference type="EMBL" id="MNCJ02000323">
    <property type="protein sequence ID" value="KAF5796959.1"/>
    <property type="molecule type" value="Genomic_DNA"/>
</dbReference>
<organism evidence="4 5">
    <name type="scientific">Helianthus annuus</name>
    <name type="common">Common sunflower</name>
    <dbReference type="NCBI Taxonomy" id="4232"/>
    <lineage>
        <taxon>Eukaryota</taxon>
        <taxon>Viridiplantae</taxon>
        <taxon>Streptophyta</taxon>
        <taxon>Embryophyta</taxon>
        <taxon>Tracheophyta</taxon>
        <taxon>Spermatophyta</taxon>
        <taxon>Magnoliopsida</taxon>
        <taxon>eudicotyledons</taxon>
        <taxon>Gunneridae</taxon>
        <taxon>Pentapetalae</taxon>
        <taxon>asterids</taxon>
        <taxon>campanulids</taxon>
        <taxon>Asterales</taxon>
        <taxon>Asteraceae</taxon>
        <taxon>Asteroideae</taxon>
        <taxon>Heliantheae alliance</taxon>
        <taxon>Heliantheae</taxon>
        <taxon>Helianthus</taxon>
    </lineage>
</organism>
<protein>
    <submittedName>
        <fullName evidence="4">Transcription factor interactor and regulator CCHC(Zn) family</fullName>
    </submittedName>
</protein>
<dbReference type="SUPFAM" id="SSF57756">
    <property type="entry name" value="Retrovirus zinc finger-like domains"/>
    <property type="match status" value="1"/>
</dbReference>
<keyword evidence="1" id="KW-0862">Zinc</keyword>
<feature type="compositionally biased region" description="Polar residues" evidence="2">
    <location>
        <begin position="130"/>
        <end position="143"/>
    </location>
</feature>
<dbReference type="InterPro" id="IPR036875">
    <property type="entry name" value="Znf_CCHC_sf"/>
</dbReference>
<keyword evidence="5" id="KW-1185">Reference proteome</keyword>
<evidence type="ECO:0000313" key="5">
    <source>
        <dbReference type="Proteomes" id="UP000215914"/>
    </source>
</evidence>
<accession>A0A9K3IHB5</accession>
<feature type="region of interest" description="Disordered" evidence="2">
    <location>
        <begin position="126"/>
        <end position="145"/>
    </location>
</feature>
<gene>
    <name evidence="4" type="ORF">HanXRQr2_Chr08g0357961</name>
</gene>
<feature type="domain" description="CCHC-type" evidence="3">
    <location>
        <begin position="90"/>
        <end position="103"/>
    </location>
</feature>
<name>A0A9K3IHB5_HELAN</name>
<dbReference type="Gene3D" id="4.10.60.10">
    <property type="entry name" value="Zinc finger, CCHC-type"/>
    <property type="match status" value="1"/>
</dbReference>
<evidence type="ECO:0000313" key="4">
    <source>
        <dbReference type="EMBL" id="KAF5796959.1"/>
    </source>
</evidence>
<keyword evidence="1" id="KW-0479">Metal-binding</keyword>
<dbReference type="AlphaFoldDB" id="A0A9K3IHB5"/>
<proteinExistence type="predicted"/>
<dbReference type="Pfam" id="PF00098">
    <property type="entry name" value="zf-CCHC"/>
    <property type="match status" value="1"/>
</dbReference>
<evidence type="ECO:0000256" key="2">
    <source>
        <dbReference type="SAM" id="MobiDB-lite"/>
    </source>
</evidence>
<evidence type="ECO:0000256" key="1">
    <source>
        <dbReference type="PROSITE-ProRule" id="PRU00047"/>
    </source>
</evidence>
<comment type="caution">
    <text evidence="4">The sequence shown here is derived from an EMBL/GenBank/DDBJ whole genome shotgun (WGS) entry which is preliminary data.</text>
</comment>
<dbReference type="SMART" id="SM00343">
    <property type="entry name" value="ZnF_C2HC"/>
    <property type="match status" value="1"/>
</dbReference>
<sequence length="181" mass="20716">MNANAAKQQMSFLASILESYGCLVVGRIGNPEMTKEGYDQIVPEQMELIDSTWCMANVIRRAQRFMEITGKQCLEGPNTKLGFVKSKVTCFRCKQKGHFKRECLNQGIDKSVNPFHDDYYKKAIYHRTNEQPPKMNQKQISEGSSKERKQALVVIQDDEGFNWNKYIPKEKMALVAEVGPT</sequence>
<keyword evidence="1" id="KW-0863">Zinc-finger</keyword>
<dbReference type="PROSITE" id="PS50158">
    <property type="entry name" value="ZF_CCHC"/>
    <property type="match status" value="1"/>
</dbReference>
<reference evidence="4" key="2">
    <citation type="submission" date="2020-06" db="EMBL/GenBank/DDBJ databases">
        <title>Helianthus annuus Genome sequencing and assembly Release 2.</title>
        <authorList>
            <person name="Gouzy J."/>
            <person name="Langlade N."/>
            <person name="Munos S."/>
        </authorList>
    </citation>
    <scope>NUCLEOTIDE SEQUENCE</scope>
    <source>
        <tissue evidence="4">Leaves</tissue>
    </source>
</reference>
<dbReference type="Proteomes" id="UP000215914">
    <property type="component" value="Unassembled WGS sequence"/>
</dbReference>
<evidence type="ECO:0000259" key="3">
    <source>
        <dbReference type="PROSITE" id="PS50158"/>
    </source>
</evidence>
<reference evidence="4" key="1">
    <citation type="journal article" date="2017" name="Nature">
        <title>The sunflower genome provides insights into oil metabolism, flowering and Asterid evolution.</title>
        <authorList>
            <person name="Badouin H."/>
            <person name="Gouzy J."/>
            <person name="Grassa C.J."/>
            <person name="Murat F."/>
            <person name="Staton S.E."/>
            <person name="Cottret L."/>
            <person name="Lelandais-Briere C."/>
            <person name="Owens G.L."/>
            <person name="Carrere S."/>
            <person name="Mayjonade B."/>
            <person name="Legrand L."/>
            <person name="Gill N."/>
            <person name="Kane N.C."/>
            <person name="Bowers J.E."/>
            <person name="Hubner S."/>
            <person name="Bellec A."/>
            <person name="Berard A."/>
            <person name="Berges H."/>
            <person name="Blanchet N."/>
            <person name="Boniface M.C."/>
            <person name="Brunel D."/>
            <person name="Catrice O."/>
            <person name="Chaidir N."/>
            <person name="Claudel C."/>
            <person name="Donnadieu C."/>
            <person name="Faraut T."/>
            <person name="Fievet G."/>
            <person name="Helmstetter N."/>
            <person name="King M."/>
            <person name="Knapp S.J."/>
            <person name="Lai Z."/>
            <person name="Le Paslier M.C."/>
            <person name="Lippi Y."/>
            <person name="Lorenzon L."/>
            <person name="Mandel J.R."/>
            <person name="Marage G."/>
            <person name="Marchand G."/>
            <person name="Marquand E."/>
            <person name="Bret-Mestries E."/>
            <person name="Morien E."/>
            <person name="Nambeesan S."/>
            <person name="Nguyen T."/>
            <person name="Pegot-Espagnet P."/>
            <person name="Pouilly N."/>
            <person name="Raftis F."/>
            <person name="Sallet E."/>
            <person name="Schiex T."/>
            <person name="Thomas J."/>
            <person name="Vandecasteele C."/>
            <person name="Vares D."/>
            <person name="Vear F."/>
            <person name="Vautrin S."/>
            <person name="Crespi M."/>
            <person name="Mangin B."/>
            <person name="Burke J.M."/>
            <person name="Salse J."/>
            <person name="Munos S."/>
            <person name="Vincourt P."/>
            <person name="Rieseberg L.H."/>
            <person name="Langlade N.B."/>
        </authorList>
    </citation>
    <scope>NUCLEOTIDE SEQUENCE</scope>
    <source>
        <tissue evidence="4">Leaves</tissue>
    </source>
</reference>
<dbReference type="InterPro" id="IPR001878">
    <property type="entry name" value="Znf_CCHC"/>
</dbReference>
<dbReference type="GO" id="GO:0003676">
    <property type="term" value="F:nucleic acid binding"/>
    <property type="evidence" value="ECO:0007669"/>
    <property type="project" value="InterPro"/>
</dbReference>
<dbReference type="GO" id="GO:0008270">
    <property type="term" value="F:zinc ion binding"/>
    <property type="evidence" value="ECO:0007669"/>
    <property type="project" value="UniProtKB-KW"/>
</dbReference>
<dbReference type="Gramene" id="mRNA:HanXRQr2_Chr08g0357961">
    <property type="protein sequence ID" value="CDS:HanXRQr2_Chr08g0357961.1"/>
    <property type="gene ID" value="HanXRQr2_Chr08g0357961"/>
</dbReference>